<evidence type="ECO:0000313" key="9">
    <source>
        <dbReference type="EMBL" id="CAD9554934.1"/>
    </source>
</evidence>
<dbReference type="PROSITE" id="PS00018">
    <property type="entry name" value="EF_HAND_1"/>
    <property type="match status" value="1"/>
</dbReference>
<dbReference type="SUPFAM" id="SSF47473">
    <property type="entry name" value="EF-hand"/>
    <property type="match status" value="1"/>
</dbReference>
<dbReference type="AlphaFoldDB" id="A0A7S2NRG2"/>
<feature type="domain" description="EF-hand" evidence="8">
    <location>
        <begin position="362"/>
        <end position="397"/>
    </location>
</feature>
<accession>A0A7S2NRG2</accession>
<feature type="compositionally biased region" description="Basic and acidic residues" evidence="6">
    <location>
        <begin position="15"/>
        <end position="35"/>
    </location>
</feature>
<sequence length="552" mass="63012">MPTRLAAGRKGNTGPKKEVDKKSKDLKNKANERKPSESIGAAALFAAQEMQGGEAILTNIQMPEWLELVLAVTRISELQINIQQEREARAKDTYQNKYAESFRLVSSIRFEMFIAMLILFNCVLIGLEASWPDDAANGVFEAIEHFFVAIFFLEWCLRIRAFGWVWVFELPNAADTFLVFGTGVLPKWIFEPMGVEVGGSLRILTVLRALRLVRIVRTVRLMPQFKELWMLIQGLVQSARPLVWTAVIALMILYIFGIAATELVGRRELFSEDEQAQELFGDPLRSMFTLFQLMTMDTWGYNIARPIMQKDWWMCLFFVVFIMIGVFVFWNLITAIVVENAMNIANEDTQQKAKDVEASKKQELKVLSDLFLQIDADGSGELSTQEFFGALQLPQVQQLLDLLELKPEEMSEVWYALDDGDGVLTVKEFTTGLRRMKGLAKAKDISDILKRLRHASLRHTEIRAQVDRFSHTLGALEHDVARIQMDTGEVLGLFQEMYHRLEAHCHKEEAEDHRLALKRARQRSIDEAEVEAARAAGEAWAQDKDDDDDEDL</sequence>
<dbReference type="GO" id="GO:0005248">
    <property type="term" value="F:voltage-gated sodium channel activity"/>
    <property type="evidence" value="ECO:0007669"/>
    <property type="project" value="TreeGrafter"/>
</dbReference>
<keyword evidence="4 7" id="KW-1133">Transmembrane helix</keyword>
<evidence type="ECO:0000259" key="8">
    <source>
        <dbReference type="PROSITE" id="PS50222"/>
    </source>
</evidence>
<comment type="subcellular location">
    <subcellularLocation>
        <location evidence="1">Membrane</location>
        <topology evidence="1">Multi-pass membrane protein</topology>
    </subcellularLocation>
</comment>
<dbReference type="GO" id="GO:0001518">
    <property type="term" value="C:voltage-gated sodium channel complex"/>
    <property type="evidence" value="ECO:0007669"/>
    <property type="project" value="TreeGrafter"/>
</dbReference>
<dbReference type="InterPro" id="IPR005821">
    <property type="entry name" value="Ion_trans_dom"/>
</dbReference>
<evidence type="ECO:0000256" key="5">
    <source>
        <dbReference type="ARBA" id="ARBA00023136"/>
    </source>
</evidence>
<keyword evidence="2 7" id="KW-0812">Transmembrane</keyword>
<reference evidence="9" key="1">
    <citation type="submission" date="2021-01" db="EMBL/GenBank/DDBJ databases">
        <authorList>
            <person name="Corre E."/>
            <person name="Pelletier E."/>
            <person name="Niang G."/>
            <person name="Scheremetjew M."/>
            <person name="Finn R."/>
            <person name="Kale V."/>
            <person name="Holt S."/>
            <person name="Cochrane G."/>
            <person name="Meng A."/>
            <person name="Brown T."/>
            <person name="Cohen L."/>
        </authorList>
    </citation>
    <scope>NUCLEOTIDE SEQUENCE</scope>
    <source>
        <strain evidence="9">RCC3387</strain>
    </source>
</reference>
<dbReference type="SUPFAM" id="SSF81324">
    <property type="entry name" value="Voltage-gated potassium channels"/>
    <property type="match status" value="1"/>
</dbReference>
<gene>
    <name evidence="9" type="ORF">BRAN1462_LOCUS20755</name>
</gene>
<evidence type="ECO:0000256" key="6">
    <source>
        <dbReference type="SAM" id="MobiDB-lite"/>
    </source>
</evidence>
<dbReference type="Gene3D" id="1.10.287.70">
    <property type="match status" value="1"/>
</dbReference>
<feature type="region of interest" description="Disordered" evidence="6">
    <location>
        <begin position="527"/>
        <end position="552"/>
    </location>
</feature>
<evidence type="ECO:0000256" key="7">
    <source>
        <dbReference type="SAM" id="Phobius"/>
    </source>
</evidence>
<dbReference type="PANTHER" id="PTHR10037:SF62">
    <property type="entry name" value="SODIUM CHANNEL PROTEIN 60E"/>
    <property type="match status" value="1"/>
</dbReference>
<feature type="transmembrane region" description="Helical" evidence="7">
    <location>
        <begin position="284"/>
        <end position="301"/>
    </location>
</feature>
<dbReference type="GO" id="GO:0005509">
    <property type="term" value="F:calcium ion binding"/>
    <property type="evidence" value="ECO:0007669"/>
    <property type="project" value="InterPro"/>
</dbReference>
<evidence type="ECO:0000256" key="3">
    <source>
        <dbReference type="ARBA" id="ARBA00022837"/>
    </source>
</evidence>
<dbReference type="EMBL" id="HBGW01032862">
    <property type="protein sequence ID" value="CAD9554934.1"/>
    <property type="molecule type" value="Transcribed_RNA"/>
</dbReference>
<evidence type="ECO:0000256" key="2">
    <source>
        <dbReference type="ARBA" id="ARBA00022692"/>
    </source>
</evidence>
<dbReference type="InterPro" id="IPR027359">
    <property type="entry name" value="Volt_channel_dom_sf"/>
</dbReference>
<proteinExistence type="predicted"/>
<feature type="transmembrane region" description="Helical" evidence="7">
    <location>
        <begin position="139"/>
        <end position="157"/>
    </location>
</feature>
<dbReference type="Gene3D" id="1.10.238.10">
    <property type="entry name" value="EF-hand"/>
    <property type="match status" value="1"/>
</dbReference>
<feature type="transmembrane region" description="Helical" evidence="7">
    <location>
        <begin position="313"/>
        <end position="333"/>
    </location>
</feature>
<feature type="region of interest" description="Disordered" evidence="6">
    <location>
        <begin position="1"/>
        <end position="35"/>
    </location>
</feature>
<feature type="transmembrane region" description="Helical" evidence="7">
    <location>
        <begin position="110"/>
        <end position="127"/>
    </location>
</feature>
<dbReference type="PANTHER" id="PTHR10037">
    <property type="entry name" value="VOLTAGE-GATED CATION CHANNEL CALCIUM AND SODIUM"/>
    <property type="match status" value="1"/>
</dbReference>
<evidence type="ECO:0000256" key="4">
    <source>
        <dbReference type="ARBA" id="ARBA00022989"/>
    </source>
</evidence>
<dbReference type="PROSITE" id="PS50222">
    <property type="entry name" value="EF_HAND_2"/>
    <property type="match status" value="1"/>
</dbReference>
<keyword evidence="5 7" id="KW-0472">Membrane</keyword>
<dbReference type="InterPro" id="IPR011992">
    <property type="entry name" value="EF-hand-dom_pair"/>
</dbReference>
<dbReference type="InterPro" id="IPR043203">
    <property type="entry name" value="VGCC_Ca_Na"/>
</dbReference>
<protein>
    <recommendedName>
        <fullName evidence="8">EF-hand domain-containing protein</fullName>
    </recommendedName>
</protein>
<name>A0A7S2NRG2_9DINO</name>
<dbReference type="InterPro" id="IPR018247">
    <property type="entry name" value="EF_Hand_1_Ca_BS"/>
</dbReference>
<dbReference type="Pfam" id="PF00520">
    <property type="entry name" value="Ion_trans"/>
    <property type="match status" value="1"/>
</dbReference>
<organism evidence="9">
    <name type="scientific">Zooxanthella nutricula</name>
    <dbReference type="NCBI Taxonomy" id="1333877"/>
    <lineage>
        <taxon>Eukaryota</taxon>
        <taxon>Sar</taxon>
        <taxon>Alveolata</taxon>
        <taxon>Dinophyceae</taxon>
        <taxon>Peridiniales</taxon>
        <taxon>Peridiniales incertae sedis</taxon>
        <taxon>Zooxanthella</taxon>
    </lineage>
</organism>
<feature type="transmembrane region" description="Helical" evidence="7">
    <location>
        <begin position="242"/>
        <end position="264"/>
    </location>
</feature>
<evidence type="ECO:0000256" key="1">
    <source>
        <dbReference type="ARBA" id="ARBA00004141"/>
    </source>
</evidence>
<keyword evidence="3" id="KW-0106">Calcium</keyword>
<dbReference type="Gene3D" id="1.20.120.350">
    <property type="entry name" value="Voltage-gated potassium channels. Chain C"/>
    <property type="match status" value="1"/>
</dbReference>
<dbReference type="InterPro" id="IPR002048">
    <property type="entry name" value="EF_hand_dom"/>
</dbReference>